<reference evidence="1 2" key="1">
    <citation type="submission" date="2019-08" db="EMBL/GenBank/DDBJ databases">
        <title>Whole genome of Aphis craccivora.</title>
        <authorList>
            <person name="Voronova N.V."/>
            <person name="Shulinski R.S."/>
            <person name="Bandarenka Y.V."/>
            <person name="Zhorov D.G."/>
            <person name="Warner D."/>
        </authorList>
    </citation>
    <scope>NUCLEOTIDE SEQUENCE [LARGE SCALE GENOMIC DNA]</scope>
    <source>
        <strain evidence="1">180601</strain>
        <tissue evidence="1">Whole Body</tissue>
    </source>
</reference>
<evidence type="ECO:0000313" key="1">
    <source>
        <dbReference type="EMBL" id="KAF0760056.1"/>
    </source>
</evidence>
<dbReference type="AlphaFoldDB" id="A0A6G0YRC7"/>
<proteinExistence type="predicted"/>
<dbReference type="Proteomes" id="UP000478052">
    <property type="component" value="Unassembled WGS sequence"/>
</dbReference>
<accession>A0A6G0YRC7</accession>
<dbReference type="OrthoDB" id="6607069at2759"/>
<organism evidence="1 2">
    <name type="scientific">Aphis craccivora</name>
    <name type="common">Cowpea aphid</name>
    <dbReference type="NCBI Taxonomy" id="307492"/>
    <lineage>
        <taxon>Eukaryota</taxon>
        <taxon>Metazoa</taxon>
        <taxon>Ecdysozoa</taxon>
        <taxon>Arthropoda</taxon>
        <taxon>Hexapoda</taxon>
        <taxon>Insecta</taxon>
        <taxon>Pterygota</taxon>
        <taxon>Neoptera</taxon>
        <taxon>Paraneoptera</taxon>
        <taxon>Hemiptera</taxon>
        <taxon>Sternorrhyncha</taxon>
        <taxon>Aphidomorpha</taxon>
        <taxon>Aphidoidea</taxon>
        <taxon>Aphididae</taxon>
        <taxon>Aphidini</taxon>
        <taxon>Aphis</taxon>
        <taxon>Aphis</taxon>
    </lineage>
</organism>
<dbReference type="Gene3D" id="2.20.25.240">
    <property type="match status" value="1"/>
</dbReference>
<comment type="caution">
    <text evidence="1">The sequence shown here is derived from an EMBL/GenBank/DDBJ whole genome shotgun (WGS) entry which is preliminary data.</text>
</comment>
<gene>
    <name evidence="1" type="ORF">FWK35_00022247</name>
</gene>
<dbReference type="EMBL" id="VUJU01002801">
    <property type="protein sequence ID" value="KAF0760056.1"/>
    <property type="molecule type" value="Genomic_DNA"/>
</dbReference>
<evidence type="ECO:0008006" key="3">
    <source>
        <dbReference type="Google" id="ProtNLM"/>
    </source>
</evidence>
<name>A0A6G0YRC7_APHCR</name>
<protein>
    <recommendedName>
        <fullName evidence="3">FLYWCH-type domain-containing protein</fullName>
    </recommendedName>
</protein>
<sequence length="117" mass="13909">MSFTLTNTNKGVLCIVHNHFKYRHQRVMARRDISWRCTVRQCNSTIHTNSKISNILTENENISHNHNIVKNRDIQRQIVRNNCKQKATECIMERPNKTIRRELMVVETIELLHDDNV</sequence>
<keyword evidence="2" id="KW-1185">Reference proteome</keyword>
<evidence type="ECO:0000313" key="2">
    <source>
        <dbReference type="Proteomes" id="UP000478052"/>
    </source>
</evidence>